<dbReference type="CDD" id="cd00075">
    <property type="entry name" value="HATPase"/>
    <property type="match status" value="1"/>
</dbReference>
<evidence type="ECO:0000256" key="7">
    <source>
        <dbReference type="ARBA" id="ARBA00023012"/>
    </source>
</evidence>
<evidence type="ECO:0000256" key="6">
    <source>
        <dbReference type="ARBA" id="ARBA00022777"/>
    </source>
</evidence>
<dbReference type="SUPFAM" id="SSF47384">
    <property type="entry name" value="Homodimeric domain of signal transducing histidine kinase"/>
    <property type="match status" value="1"/>
</dbReference>
<dbReference type="CDD" id="cd00082">
    <property type="entry name" value="HisKA"/>
    <property type="match status" value="1"/>
</dbReference>
<dbReference type="InterPro" id="IPR036890">
    <property type="entry name" value="HATPase_C_sf"/>
</dbReference>
<dbReference type="InterPro" id="IPR005467">
    <property type="entry name" value="His_kinase_dom"/>
</dbReference>
<evidence type="ECO:0000256" key="5">
    <source>
        <dbReference type="ARBA" id="ARBA00022679"/>
    </source>
</evidence>
<organism evidence="9 10">
    <name type="scientific">Streptococcus oricebi</name>
    <dbReference type="NCBI Taxonomy" id="1547447"/>
    <lineage>
        <taxon>Bacteria</taxon>
        <taxon>Bacillati</taxon>
        <taxon>Bacillota</taxon>
        <taxon>Bacilli</taxon>
        <taxon>Lactobacillales</taxon>
        <taxon>Streptococcaceae</taxon>
        <taxon>Streptococcus</taxon>
    </lineage>
</organism>
<dbReference type="EMBL" id="PRDG01000003">
    <property type="protein sequence ID" value="MBP2623597.1"/>
    <property type="molecule type" value="Genomic_DNA"/>
</dbReference>
<dbReference type="PROSITE" id="PS50109">
    <property type="entry name" value="HIS_KIN"/>
    <property type="match status" value="1"/>
</dbReference>
<keyword evidence="5" id="KW-0808">Transferase</keyword>
<dbReference type="InterPro" id="IPR050351">
    <property type="entry name" value="BphY/WalK/GraS-like"/>
</dbReference>
<dbReference type="SMART" id="SM00388">
    <property type="entry name" value="HisKA"/>
    <property type="match status" value="1"/>
</dbReference>
<dbReference type="Gene3D" id="1.10.287.130">
    <property type="match status" value="1"/>
</dbReference>
<evidence type="ECO:0000256" key="3">
    <source>
        <dbReference type="ARBA" id="ARBA00012438"/>
    </source>
</evidence>
<comment type="subcellular location">
    <subcellularLocation>
        <location evidence="2">Membrane</location>
    </subcellularLocation>
</comment>
<dbReference type="PANTHER" id="PTHR45453">
    <property type="entry name" value="PHOSPHATE REGULON SENSOR PROTEIN PHOR"/>
    <property type="match status" value="1"/>
</dbReference>
<dbReference type="InterPro" id="IPR008358">
    <property type="entry name" value="Sig_transdc_His_kin/Pase_MprB"/>
</dbReference>
<dbReference type="Pfam" id="PF00512">
    <property type="entry name" value="HisKA"/>
    <property type="match status" value="1"/>
</dbReference>
<comment type="caution">
    <text evidence="9">The sequence shown here is derived from an EMBL/GenBank/DDBJ whole genome shotgun (WGS) entry which is preliminary data.</text>
</comment>
<keyword evidence="6 9" id="KW-0418">Kinase</keyword>
<proteinExistence type="predicted"/>
<dbReference type="SMART" id="SM00387">
    <property type="entry name" value="HATPase_c"/>
    <property type="match status" value="1"/>
</dbReference>
<evidence type="ECO:0000256" key="2">
    <source>
        <dbReference type="ARBA" id="ARBA00004370"/>
    </source>
</evidence>
<dbReference type="Pfam" id="PF02518">
    <property type="entry name" value="HATPase_c"/>
    <property type="match status" value="1"/>
</dbReference>
<feature type="domain" description="Histidine kinase" evidence="8">
    <location>
        <begin position="90"/>
        <end position="303"/>
    </location>
</feature>
<keyword evidence="7" id="KW-0902">Two-component regulatory system</keyword>
<accession>A0ABS5B444</accession>
<protein>
    <recommendedName>
        <fullName evidence="3">histidine kinase</fullName>
        <ecNumber evidence="3">2.7.13.3</ecNumber>
    </recommendedName>
</protein>
<sequence length="306" mass="35251">MHLILLILFASLGLYWAWRYYSLLFALKQVENQIRGIGKTIQQNNALHLPTPNRHLASLLVAFNHLLSDMQKERVAFYKQERDFKKQIESISHDLRTPLTVILGYLKFIKKKDLSKNELSETLITLEKKAESMRTLVEQFYDFSRLTAQDYQLQLDSLDISRLLKENLLSHYQILEQAQLKIDTHIPAKSLLVLGDALALERIFANLLQNAARYAKSFLNIEVEKRGEEILMHFTNDSDSLSPEDIPHLFDRFYRQDQARQVGSTGLGLTVAQTLAREMGGELQASIQEPEKDRLVLQLSLSLKAL</sequence>
<dbReference type="SUPFAM" id="SSF55874">
    <property type="entry name" value="ATPase domain of HSP90 chaperone/DNA topoisomerase II/histidine kinase"/>
    <property type="match status" value="1"/>
</dbReference>
<name>A0ABS5B444_9STRE</name>
<dbReference type="PANTHER" id="PTHR45453:SF1">
    <property type="entry name" value="PHOSPHATE REGULON SENSOR PROTEIN PHOR"/>
    <property type="match status" value="1"/>
</dbReference>
<dbReference type="InterPro" id="IPR036097">
    <property type="entry name" value="HisK_dim/P_sf"/>
</dbReference>
<evidence type="ECO:0000313" key="9">
    <source>
        <dbReference type="EMBL" id="MBP2623597.1"/>
    </source>
</evidence>
<dbReference type="InterPro" id="IPR003661">
    <property type="entry name" value="HisK_dim/P_dom"/>
</dbReference>
<evidence type="ECO:0000259" key="8">
    <source>
        <dbReference type="PROSITE" id="PS50109"/>
    </source>
</evidence>
<dbReference type="EC" id="2.7.13.3" evidence="3"/>
<gene>
    <name evidence="9" type="ORF">C4K46_06530</name>
</gene>
<reference evidence="9 10" key="1">
    <citation type="submission" date="2018-02" db="EMBL/GenBank/DDBJ databases">
        <title>Draft genome sequence of Streptococcus oricebi CCUG 70868T type strain.</title>
        <authorList>
            <person name="Mendez V."/>
            <person name="Salva-Serra F."/>
            <person name="Jaen-Luchoro D."/>
            <person name="Gonzales-Siles L."/>
            <person name="Karlsson R."/>
            <person name="Engstrom-Jakobsson H."/>
            <person name="Busquets A."/>
            <person name="Gomila M."/>
            <person name="Pineiro-Iglesias B."/>
            <person name="Bennasar-Figueras A."/>
            <person name="Seeger M."/>
            <person name="Moore E."/>
        </authorList>
    </citation>
    <scope>NUCLEOTIDE SEQUENCE [LARGE SCALE GENOMIC DNA]</scope>
    <source>
        <strain evidence="9 10">CCUG 70868</strain>
    </source>
</reference>
<dbReference type="InterPro" id="IPR003594">
    <property type="entry name" value="HATPase_dom"/>
</dbReference>
<evidence type="ECO:0000256" key="4">
    <source>
        <dbReference type="ARBA" id="ARBA00022553"/>
    </source>
</evidence>
<dbReference type="Gene3D" id="3.30.565.10">
    <property type="entry name" value="Histidine kinase-like ATPase, C-terminal domain"/>
    <property type="match status" value="1"/>
</dbReference>
<evidence type="ECO:0000313" key="10">
    <source>
        <dbReference type="Proteomes" id="UP001519296"/>
    </source>
</evidence>
<dbReference type="RefSeq" id="WP_209628092.1">
    <property type="nucleotide sequence ID" value="NZ_PRDG01000003.1"/>
</dbReference>
<dbReference type="PRINTS" id="PR01780">
    <property type="entry name" value="LANTIREGPROT"/>
</dbReference>
<comment type="catalytic activity">
    <reaction evidence="1">
        <text>ATP + protein L-histidine = ADP + protein N-phospho-L-histidine.</text>
        <dbReference type="EC" id="2.7.13.3"/>
    </reaction>
</comment>
<dbReference type="Proteomes" id="UP001519296">
    <property type="component" value="Unassembled WGS sequence"/>
</dbReference>
<evidence type="ECO:0000256" key="1">
    <source>
        <dbReference type="ARBA" id="ARBA00000085"/>
    </source>
</evidence>
<keyword evidence="10" id="KW-1185">Reference proteome</keyword>
<keyword evidence="4" id="KW-0597">Phosphoprotein</keyword>
<dbReference type="GO" id="GO:0016301">
    <property type="term" value="F:kinase activity"/>
    <property type="evidence" value="ECO:0007669"/>
    <property type="project" value="UniProtKB-KW"/>
</dbReference>